<protein>
    <recommendedName>
        <fullName evidence="3">F-box/LRR-repeat protein</fullName>
    </recommendedName>
</protein>
<accession>A0A9J5ZHS8</accession>
<dbReference type="Proteomes" id="UP000824120">
    <property type="component" value="Chromosome 4"/>
</dbReference>
<organism evidence="1 2">
    <name type="scientific">Solanum commersonii</name>
    <name type="common">Commerson's wild potato</name>
    <name type="synonym">Commerson's nightshade</name>
    <dbReference type="NCBI Taxonomy" id="4109"/>
    <lineage>
        <taxon>Eukaryota</taxon>
        <taxon>Viridiplantae</taxon>
        <taxon>Streptophyta</taxon>
        <taxon>Embryophyta</taxon>
        <taxon>Tracheophyta</taxon>
        <taxon>Spermatophyta</taxon>
        <taxon>Magnoliopsida</taxon>
        <taxon>eudicotyledons</taxon>
        <taxon>Gunneridae</taxon>
        <taxon>Pentapetalae</taxon>
        <taxon>asterids</taxon>
        <taxon>lamiids</taxon>
        <taxon>Solanales</taxon>
        <taxon>Solanaceae</taxon>
        <taxon>Solanoideae</taxon>
        <taxon>Solaneae</taxon>
        <taxon>Solanum</taxon>
    </lineage>
</organism>
<sequence length="170" mass="19951">CEDKSQRENFISFVDYALDHSTFSNFTHLPKYESQLEFVDDALLLPISRWKCLSTLKLKDMKLYDEEIVNILSGCHVLEILEFFEFYGLHHLETNCSNLKRLKFEDYLSYDDDSDDLSLNIFAPHIQHLEISEDMYDLWCRLIARGTFSGIFSASATCHPEEHKVIRTLI</sequence>
<gene>
    <name evidence="1" type="ORF">H5410_023770</name>
</gene>
<evidence type="ECO:0000313" key="2">
    <source>
        <dbReference type="Proteomes" id="UP000824120"/>
    </source>
</evidence>
<keyword evidence="2" id="KW-1185">Reference proteome</keyword>
<dbReference type="Gene3D" id="3.80.10.10">
    <property type="entry name" value="Ribonuclease Inhibitor"/>
    <property type="match status" value="1"/>
</dbReference>
<dbReference type="SUPFAM" id="SSF52047">
    <property type="entry name" value="RNI-like"/>
    <property type="match status" value="1"/>
</dbReference>
<proteinExistence type="predicted"/>
<dbReference type="InterPro" id="IPR032675">
    <property type="entry name" value="LRR_dom_sf"/>
</dbReference>
<reference evidence="1 2" key="1">
    <citation type="submission" date="2020-09" db="EMBL/GenBank/DDBJ databases">
        <title>De no assembly of potato wild relative species, Solanum commersonii.</title>
        <authorList>
            <person name="Cho K."/>
        </authorList>
    </citation>
    <scope>NUCLEOTIDE SEQUENCE [LARGE SCALE GENOMIC DNA]</scope>
    <source>
        <strain evidence="1">LZ3.2</strain>
        <tissue evidence="1">Leaf</tissue>
    </source>
</reference>
<dbReference type="EMBL" id="JACXVP010000004">
    <property type="protein sequence ID" value="KAG5612489.1"/>
    <property type="molecule type" value="Genomic_DNA"/>
</dbReference>
<comment type="caution">
    <text evidence="1">The sequence shown here is derived from an EMBL/GenBank/DDBJ whole genome shotgun (WGS) entry which is preliminary data.</text>
</comment>
<dbReference type="AlphaFoldDB" id="A0A9J5ZHS8"/>
<evidence type="ECO:0008006" key="3">
    <source>
        <dbReference type="Google" id="ProtNLM"/>
    </source>
</evidence>
<feature type="non-terminal residue" evidence="1">
    <location>
        <position position="170"/>
    </location>
</feature>
<evidence type="ECO:0000313" key="1">
    <source>
        <dbReference type="EMBL" id="KAG5612489.1"/>
    </source>
</evidence>
<name>A0A9J5ZHS8_SOLCO</name>